<dbReference type="InterPro" id="IPR003660">
    <property type="entry name" value="HAMP_dom"/>
</dbReference>
<dbReference type="PROSITE" id="PS50109">
    <property type="entry name" value="HIS_KIN"/>
    <property type="match status" value="1"/>
</dbReference>
<keyword evidence="10" id="KW-1133">Transmembrane helix</keyword>
<evidence type="ECO:0000313" key="15">
    <source>
        <dbReference type="Proteomes" id="UP000293331"/>
    </source>
</evidence>
<dbReference type="SMART" id="SM00091">
    <property type="entry name" value="PAS"/>
    <property type="match status" value="1"/>
</dbReference>
<keyword evidence="10" id="KW-0812">Transmembrane</keyword>
<evidence type="ECO:0000313" key="14">
    <source>
        <dbReference type="EMBL" id="RYU92273.1"/>
    </source>
</evidence>
<proteinExistence type="predicted"/>
<dbReference type="CDD" id="cd00075">
    <property type="entry name" value="HATPase"/>
    <property type="match status" value="1"/>
</dbReference>
<dbReference type="InterPro" id="IPR000014">
    <property type="entry name" value="PAS"/>
</dbReference>
<evidence type="ECO:0000259" key="11">
    <source>
        <dbReference type="PROSITE" id="PS50109"/>
    </source>
</evidence>
<evidence type="ECO:0000256" key="1">
    <source>
        <dbReference type="ARBA" id="ARBA00000085"/>
    </source>
</evidence>
<dbReference type="GO" id="GO:0000160">
    <property type="term" value="P:phosphorelay signal transduction system"/>
    <property type="evidence" value="ECO:0007669"/>
    <property type="project" value="UniProtKB-KW"/>
</dbReference>
<dbReference type="EMBL" id="SEWG01000001">
    <property type="protein sequence ID" value="RYU92273.1"/>
    <property type="molecule type" value="Genomic_DNA"/>
</dbReference>
<evidence type="ECO:0000256" key="9">
    <source>
        <dbReference type="ARBA" id="ARBA00023012"/>
    </source>
</evidence>
<dbReference type="GO" id="GO:0006355">
    <property type="term" value="P:regulation of DNA-templated transcription"/>
    <property type="evidence" value="ECO:0007669"/>
    <property type="project" value="InterPro"/>
</dbReference>
<dbReference type="Pfam" id="PF02518">
    <property type="entry name" value="HATPase_c"/>
    <property type="match status" value="1"/>
</dbReference>
<dbReference type="EC" id="2.7.13.3" evidence="3"/>
<dbReference type="InterPro" id="IPR036890">
    <property type="entry name" value="HATPase_C_sf"/>
</dbReference>
<dbReference type="Proteomes" id="UP000293331">
    <property type="component" value="Unassembled WGS sequence"/>
</dbReference>
<comment type="caution">
    <text evidence="14">The sequence shown here is derived from an EMBL/GenBank/DDBJ whole genome shotgun (WGS) entry which is preliminary data.</text>
</comment>
<dbReference type="OrthoDB" id="1931120at2"/>
<keyword evidence="7" id="KW-0418">Kinase</keyword>
<keyword evidence="4" id="KW-0597">Phosphoprotein</keyword>
<feature type="transmembrane region" description="Helical" evidence="10">
    <location>
        <begin position="7"/>
        <end position="26"/>
    </location>
</feature>
<name>A0A4Q5LSA9_9SPHI</name>
<evidence type="ECO:0000259" key="12">
    <source>
        <dbReference type="PROSITE" id="PS50112"/>
    </source>
</evidence>
<dbReference type="PRINTS" id="PR00344">
    <property type="entry name" value="BCTRLSENSOR"/>
</dbReference>
<dbReference type="SMART" id="SM00304">
    <property type="entry name" value="HAMP"/>
    <property type="match status" value="1"/>
</dbReference>
<dbReference type="SUPFAM" id="SSF158472">
    <property type="entry name" value="HAMP domain-like"/>
    <property type="match status" value="1"/>
</dbReference>
<dbReference type="InterPro" id="IPR005467">
    <property type="entry name" value="His_kinase_dom"/>
</dbReference>
<keyword evidence="5" id="KW-0808">Transferase</keyword>
<feature type="domain" description="Histidine kinase" evidence="11">
    <location>
        <begin position="226"/>
        <end position="432"/>
    </location>
</feature>
<dbReference type="Pfam" id="PF00989">
    <property type="entry name" value="PAS"/>
    <property type="match status" value="1"/>
</dbReference>
<dbReference type="SMART" id="SM00387">
    <property type="entry name" value="HATPase_c"/>
    <property type="match status" value="1"/>
</dbReference>
<dbReference type="PROSITE" id="PS50885">
    <property type="entry name" value="HAMP"/>
    <property type="match status" value="1"/>
</dbReference>
<feature type="transmembrane region" description="Helical" evidence="10">
    <location>
        <begin position="32"/>
        <end position="52"/>
    </location>
</feature>
<evidence type="ECO:0000256" key="3">
    <source>
        <dbReference type="ARBA" id="ARBA00012438"/>
    </source>
</evidence>
<comment type="subcellular location">
    <subcellularLocation>
        <location evidence="2">Membrane</location>
    </subcellularLocation>
</comment>
<evidence type="ECO:0000256" key="6">
    <source>
        <dbReference type="ARBA" id="ARBA00022741"/>
    </source>
</evidence>
<gene>
    <name evidence="14" type="ORF">EWM62_02220</name>
</gene>
<dbReference type="PANTHER" id="PTHR43065:SF10">
    <property type="entry name" value="PEROXIDE STRESS-ACTIVATED HISTIDINE KINASE MAK3"/>
    <property type="match status" value="1"/>
</dbReference>
<dbReference type="InterPro" id="IPR035965">
    <property type="entry name" value="PAS-like_dom_sf"/>
</dbReference>
<accession>A0A4Q5LSA9</accession>
<dbReference type="CDD" id="cd06225">
    <property type="entry name" value="HAMP"/>
    <property type="match status" value="1"/>
</dbReference>
<dbReference type="SUPFAM" id="SSF55874">
    <property type="entry name" value="ATPase domain of HSP90 chaperone/DNA topoisomerase II/histidine kinase"/>
    <property type="match status" value="1"/>
</dbReference>
<sequence>MRLRTKYILFVSILHLLTLGLTFYIFNSERVFFIGAEVFIIISLIISIQLYGQLIRPIKLLLQGIDALKDRDFNVKFLPTGKHEVDQLINVYNQMIDELRTERTAQEEQHFFLEKLIYTSPTGIIILDHDDRIQQLNPKALAILGLDDKELTGNNINELSHPLLKHTQVLKAGETITVKLSGITTYKLQKSHFIDRGFHRNFIMIEELTAEILAAEKNTYGKVIRMMAHEVNNTIGPVNSIIQSALKTSDLWQHQTDNQLNNALHVAFDRNQNLNHFMRNFADLVKLPQANKKQTDLNHLLNSIIELMQIKAQENNIRLIYQPLVQPFLIIADVQQMEQALINIVKNAIESIENNGAVTFAVDTRGRKLTITDNGKGISNEQSLQLFTPFYSTKNNGQGIGLTLVREIMLNHGFEFSLKTIAEGQTVFTISF</sequence>
<keyword evidence="15" id="KW-1185">Reference proteome</keyword>
<organism evidence="14 15">
    <name type="scientific">Mucilaginibacter terrigena</name>
    <dbReference type="NCBI Taxonomy" id="2492395"/>
    <lineage>
        <taxon>Bacteria</taxon>
        <taxon>Pseudomonadati</taxon>
        <taxon>Bacteroidota</taxon>
        <taxon>Sphingobacteriia</taxon>
        <taxon>Sphingobacteriales</taxon>
        <taxon>Sphingobacteriaceae</taxon>
        <taxon>Mucilaginibacter</taxon>
    </lineage>
</organism>
<feature type="domain" description="PAS" evidence="12">
    <location>
        <begin position="109"/>
        <end position="162"/>
    </location>
</feature>
<dbReference type="InterPro" id="IPR013767">
    <property type="entry name" value="PAS_fold"/>
</dbReference>
<dbReference type="Gene3D" id="6.10.340.10">
    <property type="match status" value="1"/>
</dbReference>
<dbReference type="RefSeq" id="WP_129875001.1">
    <property type="nucleotide sequence ID" value="NZ_SEWG01000001.1"/>
</dbReference>
<evidence type="ECO:0000256" key="7">
    <source>
        <dbReference type="ARBA" id="ARBA00022777"/>
    </source>
</evidence>
<dbReference type="GO" id="GO:0016020">
    <property type="term" value="C:membrane"/>
    <property type="evidence" value="ECO:0007669"/>
    <property type="project" value="UniProtKB-SubCell"/>
</dbReference>
<dbReference type="Gene3D" id="3.30.565.10">
    <property type="entry name" value="Histidine kinase-like ATPase, C-terminal domain"/>
    <property type="match status" value="1"/>
</dbReference>
<dbReference type="Gene3D" id="3.30.450.20">
    <property type="entry name" value="PAS domain"/>
    <property type="match status" value="1"/>
</dbReference>
<evidence type="ECO:0000256" key="4">
    <source>
        <dbReference type="ARBA" id="ARBA00022553"/>
    </source>
</evidence>
<dbReference type="PANTHER" id="PTHR43065">
    <property type="entry name" value="SENSOR HISTIDINE KINASE"/>
    <property type="match status" value="1"/>
</dbReference>
<dbReference type="CDD" id="cd00130">
    <property type="entry name" value="PAS"/>
    <property type="match status" value="1"/>
</dbReference>
<evidence type="ECO:0000259" key="13">
    <source>
        <dbReference type="PROSITE" id="PS50885"/>
    </source>
</evidence>
<feature type="domain" description="HAMP" evidence="13">
    <location>
        <begin position="52"/>
        <end position="104"/>
    </location>
</feature>
<protein>
    <recommendedName>
        <fullName evidence="3">histidine kinase</fullName>
        <ecNumber evidence="3">2.7.13.3</ecNumber>
    </recommendedName>
</protein>
<keyword evidence="8" id="KW-0067">ATP-binding</keyword>
<dbReference type="GO" id="GO:0005524">
    <property type="term" value="F:ATP binding"/>
    <property type="evidence" value="ECO:0007669"/>
    <property type="project" value="UniProtKB-KW"/>
</dbReference>
<reference evidence="14 15" key="1">
    <citation type="submission" date="2019-02" db="EMBL/GenBank/DDBJ databases">
        <title>Bacterial novel species Mucilaginibacter sp. 17JY9-4 isolated from soil.</title>
        <authorList>
            <person name="Jung H.-Y."/>
        </authorList>
    </citation>
    <scope>NUCLEOTIDE SEQUENCE [LARGE SCALE GENOMIC DNA]</scope>
    <source>
        <strain evidence="14 15">17JY9-4</strain>
    </source>
</reference>
<dbReference type="PROSITE" id="PS50112">
    <property type="entry name" value="PAS"/>
    <property type="match status" value="1"/>
</dbReference>
<dbReference type="InterPro" id="IPR003594">
    <property type="entry name" value="HATPase_dom"/>
</dbReference>
<dbReference type="SUPFAM" id="SSF55785">
    <property type="entry name" value="PYP-like sensor domain (PAS domain)"/>
    <property type="match status" value="1"/>
</dbReference>
<comment type="catalytic activity">
    <reaction evidence="1">
        <text>ATP + protein L-histidine = ADP + protein N-phospho-L-histidine.</text>
        <dbReference type="EC" id="2.7.13.3"/>
    </reaction>
</comment>
<dbReference type="NCBIfam" id="TIGR00229">
    <property type="entry name" value="sensory_box"/>
    <property type="match status" value="1"/>
</dbReference>
<dbReference type="AlphaFoldDB" id="A0A4Q5LSA9"/>
<evidence type="ECO:0000256" key="8">
    <source>
        <dbReference type="ARBA" id="ARBA00022840"/>
    </source>
</evidence>
<keyword evidence="10" id="KW-0472">Membrane</keyword>
<dbReference type="InterPro" id="IPR004358">
    <property type="entry name" value="Sig_transdc_His_kin-like_C"/>
</dbReference>
<keyword evidence="6" id="KW-0547">Nucleotide-binding</keyword>
<evidence type="ECO:0000256" key="5">
    <source>
        <dbReference type="ARBA" id="ARBA00022679"/>
    </source>
</evidence>
<dbReference type="Pfam" id="PF00672">
    <property type="entry name" value="HAMP"/>
    <property type="match status" value="1"/>
</dbReference>
<keyword evidence="9" id="KW-0902">Two-component regulatory system</keyword>
<dbReference type="GO" id="GO:0004673">
    <property type="term" value="F:protein histidine kinase activity"/>
    <property type="evidence" value="ECO:0007669"/>
    <property type="project" value="UniProtKB-EC"/>
</dbReference>
<evidence type="ECO:0000256" key="2">
    <source>
        <dbReference type="ARBA" id="ARBA00004370"/>
    </source>
</evidence>
<evidence type="ECO:0000256" key="10">
    <source>
        <dbReference type="SAM" id="Phobius"/>
    </source>
</evidence>